<evidence type="ECO:0000313" key="3">
    <source>
        <dbReference type="Proteomes" id="UP000297900"/>
    </source>
</evidence>
<dbReference type="RefSeq" id="WP_135151226.1">
    <property type="nucleotide sequence ID" value="NZ_SOMN01000004.1"/>
</dbReference>
<dbReference type="AlphaFoldDB" id="A0A4Y8M2G7"/>
<organism evidence="2 3">
    <name type="scientific">Cohnella luojiensis</name>
    <dbReference type="NCBI Taxonomy" id="652876"/>
    <lineage>
        <taxon>Bacteria</taxon>
        <taxon>Bacillati</taxon>
        <taxon>Bacillota</taxon>
        <taxon>Bacilli</taxon>
        <taxon>Bacillales</taxon>
        <taxon>Paenibacillaceae</taxon>
        <taxon>Cohnella</taxon>
    </lineage>
</organism>
<gene>
    <name evidence="2" type="ORF">E2980_05710</name>
</gene>
<sequence>MLQHRYRINDGSSSPPGLELQQSWWAMSGIHGGRQDREWSDEEKFERLAEAGFNGILGRLPSEPAEQRRWRQLLNRYGFSFGVHLIPFPRTWEEAVPFLKRAAEFGAQYVNGQVMDQYVIGDEAIRLLDGLTDAGAKEGIPLYIETHRGRITQDVIRTCDYVKAIPGMRLSIDLSHYVVAGTMDEYDEKTEAYFEELLQRTGTLHARISGANQVQIDMESAAGQAMTEHFRRWWGKGMKYWLQDAMPGDRLPFVCELGPIGYAISRYDKRLQRETELSDRSRQALVLKDIAAALWKECRSEYCS</sequence>
<reference evidence="2 3" key="1">
    <citation type="submission" date="2019-03" db="EMBL/GenBank/DDBJ databases">
        <title>Cohnella endophytica sp. nov., a novel endophytic bacterium isolated from bark of Sonneratia apetala.</title>
        <authorList>
            <person name="Tuo L."/>
        </authorList>
    </citation>
    <scope>NUCLEOTIDE SEQUENCE [LARGE SCALE GENOMIC DNA]</scope>
    <source>
        <strain evidence="2 3">CCTCC AB 208254</strain>
    </source>
</reference>
<comment type="caution">
    <text evidence="2">The sequence shown here is derived from an EMBL/GenBank/DDBJ whole genome shotgun (WGS) entry which is preliminary data.</text>
</comment>
<dbReference type="Gene3D" id="3.20.20.150">
    <property type="entry name" value="Divalent-metal-dependent TIM barrel enzymes"/>
    <property type="match status" value="1"/>
</dbReference>
<evidence type="ECO:0000259" key="1">
    <source>
        <dbReference type="Pfam" id="PF01261"/>
    </source>
</evidence>
<name>A0A4Y8M2G7_9BACL</name>
<dbReference type="Pfam" id="PF01261">
    <property type="entry name" value="AP_endonuc_2"/>
    <property type="match status" value="1"/>
</dbReference>
<dbReference type="InterPro" id="IPR013022">
    <property type="entry name" value="Xyl_isomerase-like_TIM-brl"/>
</dbReference>
<proteinExistence type="predicted"/>
<keyword evidence="3" id="KW-1185">Reference proteome</keyword>
<dbReference type="GO" id="GO:0016853">
    <property type="term" value="F:isomerase activity"/>
    <property type="evidence" value="ECO:0007669"/>
    <property type="project" value="UniProtKB-KW"/>
</dbReference>
<dbReference type="EMBL" id="SOMN01000004">
    <property type="protein sequence ID" value="TFE29488.1"/>
    <property type="molecule type" value="Genomic_DNA"/>
</dbReference>
<accession>A0A4Y8M2G7</accession>
<dbReference type="InterPro" id="IPR036237">
    <property type="entry name" value="Xyl_isomerase-like_sf"/>
</dbReference>
<protein>
    <submittedName>
        <fullName evidence="2">Sugar phosphate isomerase/epimerase</fullName>
    </submittedName>
</protein>
<dbReference type="OrthoDB" id="2555274at2"/>
<dbReference type="SUPFAM" id="SSF51658">
    <property type="entry name" value="Xylose isomerase-like"/>
    <property type="match status" value="1"/>
</dbReference>
<keyword evidence="2" id="KW-0413">Isomerase</keyword>
<dbReference type="Proteomes" id="UP000297900">
    <property type="component" value="Unassembled WGS sequence"/>
</dbReference>
<feature type="domain" description="Xylose isomerase-like TIM barrel" evidence="1">
    <location>
        <begin position="45"/>
        <end position="192"/>
    </location>
</feature>
<evidence type="ECO:0000313" key="2">
    <source>
        <dbReference type="EMBL" id="TFE29488.1"/>
    </source>
</evidence>